<keyword evidence="1" id="KW-0812">Transmembrane</keyword>
<dbReference type="PANTHER" id="PTHR36743:SF1">
    <property type="entry name" value="OS04G0495300 PROTEIN"/>
    <property type="match status" value="1"/>
</dbReference>
<keyword evidence="1" id="KW-0472">Membrane</keyword>
<reference evidence="2" key="2">
    <citation type="submission" date="2021-03" db="UniProtKB">
        <authorList>
            <consortium name="EnsemblPlants"/>
        </authorList>
    </citation>
    <scope>IDENTIFICATION</scope>
</reference>
<name>A0A803KTL0_CHEQI</name>
<dbReference type="PANTHER" id="PTHR36743">
    <property type="entry name" value="OS04G0495300 PROTEIN"/>
    <property type="match status" value="1"/>
</dbReference>
<sequence length="163" mass="17142">MGISPSKKVSHHFRSSPEFTSSCNTIFSDLQTLTHHTFPAKIFAYQLSDATLRLHNSQSSPLIATWCPSPPSRAQIDSAYRSIRHSSPPEETLDSDEFREFAVVVFTDAVVSNASKAAASKVCVGVVGIAGVGMVGRVGGGLVGSVIGVYALGIVTSAYLGLG</sequence>
<reference evidence="2" key="1">
    <citation type="journal article" date="2017" name="Nature">
        <title>The genome of Chenopodium quinoa.</title>
        <authorList>
            <person name="Jarvis D.E."/>
            <person name="Ho Y.S."/>
            <person name="Lightfoot D.J."/>
            <person name="Schmoeckel S.M."/>
            <person name="Li B."/>
            <person name="Borm T.J.A."/>
            <person name="Ohyanagi H."/>
            <person name="Mineta K."/>
            <person name="Michell C.T."/>
            <person name="Saber N."/>
            <person name="Kharbatia N.M."/>
            <person name="Rupper R.R."/>
            <person name="Sharp A.R."/>
            <person name="Dally N."/>
            <person name="Boughton B.A."/>
            <person name="Woo Y.H."/>
            <person name="Gao G."/>
            <person name="Schijlen E.G.W.M."/>
            <person name="Guo X."/>
            <person name="Momin A.A."/>
            <person name="Negrao S."/>
            <person name="Al-Babili S."/>
            <person name="Gehring C."/>
            <person name="Roessner U."/>
            <person name="Jung C."/>
            <person name="Murphy K."/>
            <person name="Arold S.T."/>
            <person name="Gojobori T."/>
            <person name="van der Linden C.G."/>
            <person name="van Loo E.N."/>
            <person name="Jellen E.N."/>
            <person name="Maughan P.J."/>
            <person name="Tester M."/>
        </authorList>
    </citation>
    <scope>NUCLEOTIDE SEQUENCE [LARGE SCALE GENOMIC DNA]</scope>
    <source>
        <strain evidence="2">cv. PI 614886</strain>
    </source>
</reference>
<proteinExistence type="predicted"/>
<accession>A0A803KTL0</accession>
<dbReference type="Gramene" id="AUR62002368-RA">
    <property type="protein sequence ID" value="AUR62002368-RA:cds"/>
    <property type="gene ID" value="AUR62002368"/>
</dbReference>
<dbReference type="OMA" id="KWVPSPP"/>
<protein>
    <submittedName>
        <fullName evidence="2">Uncharacterized protein</fullName>
    </submittedName>
</protein>
<dbReference type="EnsemblPlants" id="AUR62002368-RA">
    <property type="protein sequence ID" value="AUR62002368-RA:cds"/>
    <property type="gene ID" value="AUR62002368"/>
</dbReference>
<dbReference type="Proteomes" id="UP000596660">
    <property type="component" value="Unplaced"/>
</dbReference>
<keyword evidence="3" id="KW-1185">Reference proteome</keyword>
<keyword evidence="1" id="KW-1133">Transmembrane helix</keyword>
<evidence type="ECO:0000313" key="3">
    <source>
        <dbReference type="Proteomes" id="UP000596660"/>
    </source>
</evidence>
<organism evidence="2 3">
    <name type="scientific">Chenopodium quinoa</name>
    <name type="common">Quinoa</name>
    <dbReference type="NCBI Taxonomy" id="63459"/>
    <lineage>
        <taxon>Eukaryota</taxon>
        <taxon>Viridiplantae</taxon>
        <taxon>Streptophyta</taxon>
        <taxon>Embryophyta</taxon>
        <taxon>Tracheophyta</taxon>
        <taxon>Spermatophyta</taxon>
        <taxon>Magnoliopsida</taxon>
        <taxon>eudicotyledons</taxon>
        <taxon>Gunneridae</taxon>
        <taxon>Pentapetalae</taxon>
        <taxon>Caryophyllales</taxon>
        <taxon>Chenopodiaceae</taxon>
        <taxon>Chenopodioideae</taxon>
        <taxon>Atripliceae</taxon>
        <taxon>Chenopodium</taxon>
    </lineage>
</organism>
<feature type="transmembrane region" description="Helical" evidence="1">
    <location>
        <begin position="142"/>
        <end position="162"/>
    </location>
</feature>
<dbReference type="AlphaFoldDB" id="A0A803KTL0"/>
<evidence type="ECO:0000313" key="2">
    <source>
        <dbReference type="EnsemblPlants" id="AUR62002368-RA:cds"/>
    </source>
</evidence>
<evidence type="ECO:0000256" key="1">
    <source>
        <dbReference type="SAM" id="Phobius"/>
    </source>
</evidence>